<dbReference type="SUPFAM" id="SSF88723">
    <property type="entry name" value="PIN domain-like"/>
    <property type="match status" value="1"/>
</dbReference>
<comment type="caution">
    <text evidence="1">The sequence shown here is derived from an EMBL/GenBank/DDBJ whole genome shotgun (WGS) entry which is preliminary data.</text>
</comment>
<dbReference type="InterPro" id="IPR021799">
    <property type="entry name" value="PIN-like_prokaryotic"/>
</dbReference>
<organism evidence="1 2">
    <name type="scientific">Youngiibacter multivorans</name>
    <dbReference type="NCBI Taxonomy" id="937251"/>
    <lineage>
        <taxon>Bacteria</taxon>
        <taxon>Bacillati</taxon>
        <taxon>Bacillota</taxon>
        <taxon>Clostridia</taxon>
        <taxon>Eubacteriales</taxon>
        <taxon>Clostridiaceae</taxon>
        <taxon>Youngiibacter</taxon>
    </lineage>
</organism>
<name>A0ABS4FZY2_9CLOT</name>
<reference evidence="1 2" key="1">
    <citation type="submission" date="2021-03" db="EMBL/GenBank/DDBJ databases">
        <title>Genomic Encyclopedia of Type Strains, Phase IV (KMG-IV): sequencing the most valuable type-strain genomes for metagenomic binning, comparative biology and taxonomic classification.</title>
        <authorList>
            <person name="Goeker M."/>
        </authorList>
    </citation>
    <scope>NUCLEOTIDE SEQUENCE [LARGE SCALE GENOMIC DNA]</scope>
    <source>
        <strain evidence="1 2">DSM 6139</strain>
    </source>
</reference>
<dbReference type="Pfam" id="PF11848">
    <property type="entry name" value="DUF3368"/>
    <property type="match status" value="1"/>
</dbReference>
<dbReference type="InterPro" id="IPR029060">
    <property type="entry name" value="PIN-like_dom_sf"/>
</dbReference>
<proteinExistence type="predicted"/>
<dbReference type="RefSeq" id="WP_209458119.1">
    <property type="nucleotide sequence ID" value="NZ_JAGGKC010000002.1"/>
</dbReference>
<sequence>MTDSLFFDTDCLSAFLWVGNESLLVKLYPGRIIIPKPVYDELSYPGVTHLKARFDTLLSSGQASLESILADSEAYLLYYQLAYEPNAGNKIIGKGEAASIALAKSSGGILASNNLRDISVYVEKFSLRLMTTGDILIQALEGGYINESQGNTIWASMLAKRRKLGSASFTDYIRSKKNDI</sequence>
<dbReference type="EMBL" id="JAGGKC010000002">
    <property type="protein sequence ID" value="MBP1917868.1"/>
    <property type="molecule type" value="Genomic_DNA"/>
</dbReference>
<gene>
    <name evidence="1" type="ORF">J2Z34_000339</name>
</gene>
<evidence type="ECO:0000313" key="1">
    <source>
        <dbReference type="EMBL" id="MBP1917868.1"/>
    </source>
</evidence>
<evidence type="ECO:0000313" key="2">
    <source>
        <dbReference type="Proteomes" id="UP001519271"/>
    </source>
</evidence>
<keyword evidence="2" id="KW-1185">Reference proteome</keyword>
<dbReference type="Proteomes" id="UP001519271">
    <property type="component" value="Unassembled WGS sequence"/>
</dbReference>
<protein>
    <submittedName>
        <fullName evidence="1">Nucleic acid-binding protein</fullName>
    </submittedName>
</protein>
<accession>A0ABS4FZY2</accession>